<dbReference type="SMART" id="SM00116">
    <property type="entry name" value="CBS"/>
    <property type="match status" value="2"/>
</dbReference>
<sequence>MTLILCFCTIMQIGFCLKNIINKEIYMGPSDIALLCVLVVLLLFSAFFSSAETALTTVNKIRLRTLVEEENKKAIVLNNVLNNSRKMLSTVLIGNNIVNIAASSIATIFTQSLLSDIFISVGVGILTLLIIIFGEIVPKTVASMHADEMALKYAKPISILMFVLTPVIFILNMFSNIILKLFRVKVNLNSKSITEDELRTIVGVSQEEGIIEDDEYDMITNVFDFGDACAKDIMIPKVDITMVPIDTTFEQLLDVIKTDKYTRIPVYKEDTDNIVGIINIKDMIINQVDASNFDIKKLMREPYYTHEKEELNDLLIEMRNNEPGMCIVLDEYGQAEGLITLEDIVEEIIGDIHDEFDQAEELAVRKIGDNEYIVEGSINLDDFNDELGTDIDSEDYESLGGLIIEHLDRLPNKGDSVKISNCKLTVIKMDEKRIDLVKVQIDPEVEKTEDEEKSEDEDKEQK</sequence>
<dbReference type="GO" id="GO:0050660">
    <property type="term" value="F:flavin adenine dinucleotide binding"/>
    <property type="evidence" value="ECO:0007669"/>
    <property type="project" value="InterPro"/>
</dbReference>
<name>A5Z3V0_9FIRM</name>
<evidence type="ECO:0000256" key="2">
    <source>
        <dbReference type="ARBA" id="ARBA00006337"/>
    </source>
</evidence>
<evidence type="ECO:0000256" key="6">
    <source>
        <dbReference type="ARBA" id="ARBA00023122"/>
    </source>
</evidence>
<dbReference type="Gene3D" id="3.30.465.10">
    <property type="match status" value="1"/>
</dbReference>
<dbReference type="Pfam" id="PF03471">
    <property type="entry name" value="CorC_HlyC"/>
    <property type="match status" value="1"/>
</dbReference>
<dbReference type="HOGENOM" id="CLU_015237_4_1_9"/>
<dbReference type="SUPFAM" id="SSF54631">
    <property type="entry name" value="CBS-domain pair"/>
    <property type="match status" value="1"/>
</dbReference>
<evidence type="ECO:0000256" key="7">
    <source>
        <dbReference type="ARBA" id="ARBA00023136"/>
    </source>
</evidence>
<dbReference type="eggNOG" id="COG1253">
    <property type="taxonomic scope" value="Bacteria"/>
</dbReference>
<dbReference type="InterPro" id="IPR046342">
    <property type="entry name" value="CBS_dom_sf"/>
</dbReference>
<dbReference type="SUPFAM" id="SSF56176">
    <property type="entry name" value="FAD-binding/transporter-associated domain-like"/>
    <property type="match status" value="1"/>
</dbReference>
<evidence type="ECO:0000313" key="14">
    <source>
        <dbReference type="EMBL" id="EDM52341.1"/>
    </source>
</evidence>
<keyword evidence="3 9" id="KW-0812">Transmembrane</keyword>
<organism evidence="14 15">
    <name type="scientific">Eubacterium ventriosum ATCC 27560</name>
    <dbReference type="NCBI Taxonomy" id="411463"/>
    <lineage>
        <taxon>Bacteria</taxon>
        <taxon>Bacillati</taxon>
        <taxon>Bacillota</taxon>
        <taxon>Clostridia</taxon>
        <taxon>Eubacteriales</taxon>
        <taxon>Eubacteriaceae</taxon>
        <taxon>Eubacterium</taxon>
    </lineage>
</organism>
<evidence type="ECO:0000256" key="9">
    <source>
        <dbReference type="PROSITE-ProRule" id="PRU01193"/>
    </source>
</evidence>
<dbReference type="InterPro" id="IPR044751">
    <property type="entry name" value="Ion_transp-like_CBS"/>
</dbReference>
<feature type="region of interest" description="Disordered" evidence="10">
    <location>
        <begin position="441"/>
        <end position="462"/>
    </location>
</feature>
<evidence type="ECO:0000256" key="4">
    <source>
        <dbReference type="ARBA" id="ARBA00022737"/>
    </source>
</evidence>
<feature type="transmembrane region" description="Helical" evidence="11">
    <location>
        <begin position="117"/>
        <end position="137"/>
    </location>
</feature>
<dbReference type="CDD" id="cd04590">
    <property type="entry name" value="CBS_pair_CorC_HlyC_assoc"/>
    <property type="match status" value="1"/>
</dbReference>
<dbReference type="PROSITE" id="PS51846">
    <property type="entry name" value="CNNM"/>
    <property type="match status" value="1"/>
</dbReference>
<feature type="domain" description="CBS" evidence="12">
    <location>
        <begin position="234"/>
        <end position="295"/>
    </location>
</feature>
<dbReference type="InterPro" id="IPR000644">
    <property type="entry name" value="CBS_dom"/>
</dbReference>
<dbReference type="PROSITE" id="PS51371">
    <property type="entry name" value="CBS"/>
    <property type="match status" value="2"/>
</dbReference>
<dbReference type="PANTHER" id="PTHR22777:SF17">
    <property type="entry name" value="UPF0053 PROTEIN SLL0260"/>
    <property type="match status" value="1"/>
</dbReference>
<evidence type="ECO:0000256" key="8">
    <source>
        <dbReference type="PROSITE-ProRule" id="PRU00703"/>
    </source>
</evidence>
<evidence type="ECO:0000313" key="15">
    <source>
        <dbReference type="Proteomes" id="UP000006000"/>
    </source>
</evidence>
<dbReference type="GO" id="GO:0005886">
    <property type="term" value="C:plasma membrane"/>
    <property type="evidence" value="ECO:0007669"/>
    <property type="project" value="TreeGrafter"/>
</dbReference>
<dbReference type="InterPro" id="IPR016169">
    <property type="entry name" value="FAD-bd_PCMH_sub2"/>
</dbReference>
<evidence type="ECO:0000256" key="11">
    <source>
        <dbReference type="SAM" id="Phobius"/>
    </source>
</evidence>
<dbReference type="Proteomes" id="UP000006000">
    <property type="component" value="Unassembled WGS sequence"/>
</dbReference>
<dbReference type="Pfam" id="PF00571">
    <property type="entry name" value="CBS"/>
    <property type="match status" value="2"/>
</dbReference>
<evidence type="ECO:0000256" key="3">
    <source>
        <dbReference type="ARBA" id="ARBA00022692"/>
    </source>
</evidence>
<dbReference type="AlphaFoldDB" id="A5Z3V0"/>
<evidence type="ECO:0000259" key="13">
    <source>
        <dbReference type="PROSITE" id="PS51846"/>
    </source>
</evidence>
<dbReference type="InterPro" id="IPR036318">
    <property type="entry name" value="FAD-bd_PCMH-like_sf"/>
</dbReference>
<dbReference type="Pfam" id="PF01595">
    <property type="entry name" value="CNNM"/>
    <property type="match status" value="1"/>
</dbReference>
<comment type="caution">
    <text evidence="14">The sequence shown here is derived from an EMBL/GenBank/DDBJ whole genome shotgun (WGS) entry which is preliminary data.</text>
</comment>
<dbReference type="InterPro" id="IPR005170">
    <property type="entry name" value="Transptr-assoc_dom"/>
</dbReference>
<proteinExistence type="inferred from homology"/>
<dbReference type="STRING" id="411463.EUBVEN_00355"/>
<feature type="domain" description="CBS" evidence="12">
    <location>
        <begin position="298"/>
        <end position="355"/>
    </location>
</feature>
<gene>
    <name evidence="14" type="ORF">EUBVEN_00355</name>
</gene>
<accession>A5Z3V0</accession>
<evidence type="ECO:0000256" key="5">
    <source>
        <dbReference type="ARBA" id="ARBA00022989"/>
    </source>
</evidence>
<keyword evidence="6 8" id="KW-0129">CBS domain</keyword>
<reference evidence="14 15" key="2">
    <citation type="submission" date="2007-04" db="EMBL/GenBank/DDBJ databases">
        <title>Draft genome sequence of Eubacterium ventriosum (ATCC 27560).</title>
        <authorList>
            <person name="Sudarsanam P."/>
            <person name="Ley R."/>
            <person name="Guruge J."/>
            <person name="Turnbaugh P.J."/>
            <person name="Mahowald M."/>
            <person name="Liep D."/>
            <person name="Gordon J."/>
        </authorList>
    </citation>
    <scope>NUCLEOTIDE SEQUENCE [LARGE SCALE GENOMIC DNA]</scope>
    <source>
        <strain evidence="14 15">ATCC 27560</strain>
    </source>
</reference>
<protein>
    <recommendedName>
        <fullName evidence="16">CBS domain protein</fullName>
    </recommendedName>
</protein>
<evidence type="ECO:0008006" key="16">
    <source>
        <dbReference type="Google" id="ProtNLM"/>
    </source>
</evidence>
<dbReference type="FunFam" id="3.10.580.10:FF:000002">
    <property type="entry name" value="Magnesium/cobalt efflux protein CorC"/>
    <property type="match status" value="1"/>
</dbReference>
<feature type="compositionally biased region" description="Acidic residues" evidence="10">
    <location>
        <begin position="447"/>
        <end position="462"/>
    </location>
</feature>
<dbReference type="InterPro" id="IPR002550">
    <property type="entry name" value="CNNM"/>
</dbReference>
<comment type="similarity">
    <text evidence="2">Belongs to the UPF0053 family.</text>
</comment>
<reference evidence="14 15" key="1">
    <citation type="submission" date="2007-03" db="EMBL/GenBank/DDBJ databases">
        <authorList>
            <person name="Fulton L."/>
            <person name="Clifton S."/>
            <person name="Fulton B."/>
            <person name="Xu J."/>
            <person name="Minx P."/>
            <person name="Pepin K.H."/>
            <person name="Johnson M."/>
            <person name="Thiruvilangam P."/>
            <person name="Bhonagiri V."/>
            <person name="Nash W.E."/>
            <person name="Mardis E.R."/>
            <person name="Wilson R.K."/>
        </authorList>
    </citation>
    <scope>NUCLEOTIDE SEQUENCE [LARGE SCALE GENOMIC DNA]</scope>
    <source>
        <strain evidence="14 15">ATCC 27560</strain>
    </source>
</reference>
<evidence type="ECO:0000259" key="12">
    <source>
        <dbReference type="PROSITE" id="PS51371"/>
    </source>
</evidence>
<evidence type="ECO:0000256" key="1">
    <source>
        <dbReference type="ARBA" id="ARBA00004141"/>
    </source>
</evidence>
<feature type="transmembrane region" description="Helical" evidence="11">
    <location>
        <begin position="32"/>
        <end position="55"/>
    </location>
</feature>
<feature type="domain" description="CNNM transmembrane" evidence="13">
    <location>
        <begin position="27"/>
        <end position="215"/>
    </location>
</feature>
<keyword evidence="4" id="KW-0677">Repeat</keyword>
<keyword evidence="7 9" id="KW-0472">Membrane</keyword>
<keyword evidence="5 9" id="KW-1133">Transmembrane helix</keyword>
<dbReference type="PANTHER" id="PTHR22777">
    <property type="entry name" value="HEMOLYSIN-RELATED"/>
    <property type="match status" value="1"/>
</dbReference>
<dbReference type="Gene3D" id="3.10.580.10">
    <property type="entry name" value="CBS-domain"/>
    <property type="match status" value="1"/>
</dbReference>
<evidence type="ECO:0000256" key="10">
    <source>
        <dbReference type="SAM" id="MobiDB-lite"/>
    </source>
</evidence>
<feature type="transmembrane region" description="Helical" evidence="11">
    <location>
        <begin position="91"/>
        <end position="111"/>
    </location>
</feature>
<dbReference type="SMART" id="SM01091">
    <property type="entry name" value="CorC_HlyC"/>
    <property type="match status" value="1"/>
</dbReference>
<comment type="subcellular location">
    <subcellularLocation>
        <location evidence="1">Membrane</location>
        <topology evidence="1">Multi-pass membrane protein</topology>
    </subcellularLocation>
</comment>
<feature type="transmembrane region" description="Helical" evidence="11">
    <location>
        <begin position="157"/>
        <end position="179"/>
    </location>
</feature>
<dbReference type="EMBL" id="AAVL02000025">
    <property type="protein sequence ID" value="EDM52341.1"/>
    <property type="molecule type" value="Genomic_DNA"/>
</dbReference>